<comment type="caution">
    <text evidence="5">The sequence shown here is derived from an EMBL/GenBank/DDBJ whole genome shotgun (WGS) entry which is preliminary data.</text>
</comment>
<keyword evidence="2" id="KW-0378">Hydrolase</keyword>
<accession>A0AAW9IJT7</accession>
<feature type="domain" description="F5/8 type C" evidence="4">
    <location>
        <begin position="92"/>
        <end position="167"/>
    </location>
</feature>
<dbReference type="InterPro" id="IPR008979">
    <property type="entry name" value="Galactose-bd-like_sf"/>
</dbReference>
<dbReference type="Pfam" id="PF18565">
    <property type="entry name" value="Glyco_hydro2_C5"/>
    <property type="match status" value="1"/>
</dbReference>
<keyword evidence="3" id="KW-0326">Glycosidase</keyword>
<sequence>GTVVPDFNGKVNIEVSGEGALVGKNIPRIKVEDQILEKGIGFAFVRTTDVAGDITITATSEGIEGGVKNIATRECKDTFVPNGNNKGWENGEDSLEEEVLENIAVGKPVTVSSEQSQNGNYRKNIVDDNEGTRWCAENSKFPQWAEIDLQNANAIAGFQMLWENPAS</sequence>
<protein>
    <recommendedName>
        <fullName evidence="4">F5/8 type C domain-containing protein</fullName>
    </recommendedName>
</protein>
<gene>
    <name evidence="5" type="ORF">GNF79_17790</name>
</gene>
<dbReference type="EMBL" id="WNVC01000771">
    <property type="protein sequence ID" value="MDZ5000876.1"/>
    <property type="molecule type" value="Genomic_DNA"/>
</dbReference>
<dbReference type="AlphaFoldDB" id="A0AAW9IJT7"/>
<reference evidence="5" key="1">
    <citation type="submission" date="2019-11" db="EMBL/GenBank/DDBJ databases">
        <title>Characterization of Clostridium perfringens isolates from swine manure treated agricultural soils.</title>
        <authorList>
            <person name="Wushke S.T."/>
        </authorList>
    </citation>
    <scope>NUCLEOTIDE SEQUENCE</scope>
    <source>
        <strain evidence="5">X26</strain>
    </source>
</reference>
<dbReference type="Pfam" id="PF00754">
    <property type="entry name" value="F5_F8_type_C"/>
    <property type="match status" value="1"/>
</dbReference>
<evidence type="ECO:0000256" key="3">
    <source>
        <dbReference type="ARBA" id="ARBA00023295"/>
    </source>
</evidence>
<proteinExistence type="inferred from homology"/>
<dbReference type="RefSeq" id="WP_322459083.1">
    <property type="nucleotide sequence ID" value="NZ_WNVC01000771.1"/>
</dbReference>
<dbReference type="InterPro" id="IPR040605">
    <property type="entry name" value="Glyco_hydro2_dom5"/>
</dbReference>
<dbReference type="Proteomes" id="UP001291306">
    <property type="component" value="Unassembled WGS sequence"/>
</dbReference>
<feature type="non-terminal residue" evidence="5">
    <location>
        <position position="167"/>
    </location>
</feature>
<dbReference type="Gene3D" id="2.60.120.260">
    <property type="entry name" value="Galactose-binding domain-like"/>
    <property type="match status" value="1"/>
</dbReference>
<dbReference type="PROSITE" id="PS50022">
    <property type="entry name" value="FA58C_3"/>
    <property type="match status" value="1"/>
</dbReference>
<evidence type="ECO:0000256" key="2">
    <source>
        <dbReference type="ARBA" id="ARBA00022801"/>
    </source>
</evidence>
<evidence type="ECO:0000313" key="6">
    <source>
        <dbReference type="Proteomes" id="UP001291306"/>
    </source>
</evidence>
<dbReference type="Gene3D" id="2.60.40.10">
    <property type="entry name" value="Immunoglobulins"/>
    <property type="match status" value="1"/>
</dbReference>
<dbReference type="GO" id="GO:0016798">
    <property type="term" value="F:hydrolase activity, acting on glycosyl bonds"/>
    <property type="evidence" value="ECO:0007669"/>
    <property type="project" value="UniProtKB-KW"/>
</dbReference>
<name>A0AAW9IJT7_CLOPF</name>
<feature type="non-terminal residue" evidence="5">
    <location>
        <position position="1"/>
    </location>
</feature>
<dbReference type="SUPFAM" id="SSF49785">
    <property type="entry name" value="Galactose-binding domain-like"/>
    <property type="match status" value="1"/>
</dbReference>
<comment type="similarity">
    <text evidence="1">Belongs to the glycosyl hydrolase 2 family.</text>
</comment>
<dbReference type="InterPro" id="IPR013783">
    <property type="entry name" value="Ig-like_fold"/>
</dbReference>
<dbReference type="InterPro" id="IPR000421">
    <property type="entry name" value="FA58C"/>
</dbReference>
<evidence type="ECO:0000259" key="4">
    <source>
        <dbReference type="PROSITE" id="PS50022"/>
    </source>
</evidence>
<evidence type="ECO:0000256" key="1">
    <source>
        <dbReference type="ARBA" id="ARBA00007401"/>
    </source>
</evidence>
<organism evidence="5 6">
    <name type="scientific">Clostridium perfringens</name>
    <dbReference type="NCBI Taxonomy" id="1502"/>
    <lineage>
        <taxon>Bacteria</taxon>
        <taxon>Bacillati</taxon>
        <taxon>Bacillota</taxon>
        <taxon>Clostridia</taxon>
        <taxon>Eubacteriales</taxon>
        <taxon>Clostridiaceae</taxon>
        <taxon>Clostridium</taxon>
    </lineage>
</organism>
<evidence type="ECO:0000313" key="5">
    <source>
        <dbReference type="EMBL" id="MDZ5000876.1"/>
    </source>
</evidence>